<reference evidence="2 3" key="1">
    <citation type="submission" date="2018-01" db="EMBL/GenBank/DDBJ databases">
        <title>Lactibacter flavus gen. nov., sp. nov., a novel bacterium of the family Propionibacteriaceae isolated from raw milk and dairy products.</title>
        <authorList>
            <person name="Wenning M."/>
            <person name="Breitenwieser F."/>
            <person name="Huptas C."/>
            <person name="von Neubeck M."/>
            <person name="Busse H.-J."/>
            <person name="Scherer S."/>
        </authorList>
    </citation>
    <scope>NUCLEOTIDE SEQUENCE [LARGE SCALE GENOMIC DNA]</scope>
    <source>
        <strain evidence="2 3">VG341</strain>
    </source>
</reference>
<evidence type="ECO:0000313" key="3">
    <source>
        <dbReference type="Proteomes" id="UP000290624"/>
    </source>
</evidence>
<feature type="compositionally biased region" description="Acidic residues" evidence="1">
    <location>
        <begin position="173"/>
        <end position="185"/>
    </location>
</feature>
<dbReference type="AlphaFoldDB" id="A0A4Q2EF87"/>
<keyword evidence="3" id="KW-1185">Reference proteome</keyword>
<gene>
    <name evidence="2" type="ORF">C1706_12390</name>
</gene>
<organism evidence="2 3">
    <name type="scientific">Propioniciclava flava</name>
    <dbReference type="NCBI Taxonomy" id="2072026"/>
    <lineage>
        <taxon>Bacteria</taxon>
        <taxon>Bacillati</taxon>
        <taxon>Actinomycetota</taxon>
        <taxon>Actinomycetes</taxon>
        <taxon>Propionibacteriales</taxon>
        <taxon>Propionibacteriaceae</taxon>
        <taxon>Propioniciclava</taxon>
    </lineage>
</organism>
<protein>
    <recommendedName>
        <fullName evidence="4">DUF5343 domain-containing protein</fullName>
    </recommendedName>
</protein>
<sequence>MVPIKTTVEDIQKLLAYLGKQIGWVEPAKIEKALGSVDDRKVSAMVEFGLILRDGGNLRTTPRGQQFNTDQSTALREVLSSVELYQATLEWVHYGKRSEATTSEIGQYWETSHKDTLGGLSGSTLASGAVTFGRIVGGAGLGTFVVGRSGKETRVTFDLADIDMMVNGAPSAEETESEVVEDAEAEATTTADTPTPAVAPEAAPAMAAPTPTVSVSTSPSVHVNVEIHIAADATADTVREIFKNMARYVLDKPVTDDCE</sequence>
<proteinExistence type="predicted"/>
<evidence type="ECO:0000256" key="1">
    <source>
        <dbReference type="SAM" id="MobiDB-lite"/>
    </source>
</evidence>
<dbReference type="RefSeq" id="WP_129459551.1">
    <property type="nucleotide sequence ID" value="NZ_PPCV01000010.1"/>
</dbReference>
<dbReference type="OrthoDB" id="5180013at2"/>
<comment type="caution">
    <text evidence="2">The sequence shown here is derived from an EMBL/GenBank/DDBJ whole genome shotgun (WGS) entry which is preliminary data.</text>
</comment>
<evidence type="ECO:0008006" key="4">
    <source>
        <dbReference type="Google" id="ProtNLM"/>
    </source>
</evidence>
<feature type="compositionally biased region" description="Low complexity" evidence="1">
    <location>
        <begin position="186"/>
        <end position="197"/>
    </location>
</feature>
<feature type="region of interest" description="Disordered" evidence="1">
    <location>
        <begin position="170"/>
        <end position="197"/>
    </location>
</feature>
<accession>A0A4Q2EF87</accession>
<evidence type="ECO:0000313" key="2">
    <source>
        <dbReference type="EMBL" id="RXW31276.1"/>
    </source>
</evidence>
<dbReference type="EMBL" id="PPCV01000010">
    <property type="protein sequence ID" value="RXW31276.1"/>
    <property type="molecule type" value="Genomic_DNA"/>
</dbReference>
<name>A0A4Q2EF87_9ACTN</name>
<dbReference type="Proteomes" id="UP000290624">
    <property type="component" value="Unassembled WGS sequence"/>
</dbReference>